<proteinExistence type="predicted"/>
<sequence>MGRARTLAQVYRHFGEIDAETSPLYGRVAVALSESDEALRAIEAAPARKRHPKVILAALHDLALAGRAPALASAYADTDGDAAAGAAVDTLLRMTDSVVALAVRRKTRPDETGRSTVLYPAIAEAARRVGANAVGLIDVGCSAGLNLNVDRVGITYGNGQSLGDLSSPVQLSASIVGDRPVPARVMPEVVARIGVDLDPVDVTDADEARWLRACLWPDQPERIARLDAEMALAASAPPLLLHGDAVEVMPDAVARVPADALPVVTTTWALSRFPVESRLRFLDRLHEAAAGRPVAWVSVEGVGVAPTIPTLGDRHASGHSLIGLAVFDRSARPAEAIGRCWSRGRVLAWLADS</sequence>
<name>Q0S1U0_RHOJR</name>
<dbReference type="InterPro" id="IPR011200">
    <property type="entry name" value="UCP012608"/>
</dbReference>
<dbReference type="AlphaFoldDB" id="Q0S1U0"/>
<dbReference type="HOGENOM" id="CLU_065141_0_0_11"/>
<evidence type="ECO:0000313" key="1">
    <source>
        <dbReference type="EMBL" id="ABG98496.1"/>
    </source>
</evidence>
<dbReference type="KEGG" id="rha:RHA1_ro06724"/>
<dbReference type="Pfam" id="PF10094">
    <property type="entry name" value="DUF2332"/>
    <property type="match status" value="1"/>
</dbReference>
<dbReference type="eggNOG" id="COG4427">
    <property type="taxonomic scope" value="Bacteria"/>
</dbReference>
<evidence type="ECO:0008006" key="3">
    <source>
        <dbReference type="Google" id="ProtNLM"/>
    </source>
</evidence>
<reference evidence="2" key="1">
    <citation type="journal article" date="2006" name="Proc. Natl. Acad. Sci. U.S.A.">
        <title>The complete genome of Rhodococcus sp. RHA1 provides insights into a catabolic powerhouse.</title>
        <authorList>
            <person name="McLeod M.P."/>
            <person name="Warren R.L."/>
            <person name="Hsiao W.W.L."/>
            <person name="Araki N."/>
            <person name="Myhre M."/>
            <person name="Fernandes C."/>
            <person name="Miyazawa D."/>
            <person name="Wong W."/>
            <person name="Lillquist A.L."/>
            <person name="Wang D."/>
            <person name="Dosanjh M."/>
            <person name="Hara H."/>
            <person name="Petrescu A."/>
            <person name="Morin R.D."/>
            <person name="Yang G."/>
            <person name="Stott J.M."/>
            <person name="Schein J.E."/>
            <person name="Shin H."/>
            <person name="Smailus D."/>
            <person name="Siddiqui A.S."/>
            <person name="Marra M.A."/>
            <person name="Jones S.J.M."/>
            <person name="Holt R."/>
            <person name="Brinkman F.S.L."/>
            <person name="Miyauchi K."/>
            <person name="Fukuda M."/>
            <person name="Davies J.E."/>
            <person name="Mohn W.W."/>
            <person name="Eltis L.D."/>
        </authorList>
    </citation>
    <scope>NUCLEOTIDE SEQUENCE [LARGE SCALE GENOMIC DNA]</scope>
    <source>
        <strain evidence="2">RHA1</strain>
    </source>
</reference>
<protein>
    <recommendedName>
        <fullName evidence="3">DUF2332 domain-containing protein</fullName>
    </recommendedName>
</protein>
<dbReference type="OrthoDB" id="8899077at2"/>
<dbReference type="Proteomes" id="UP000008710">
    <property type="component" value="Chromosome"/>
</dbReference>
<accession>Q0S1U0</accession>
<dbReference type="PATRIC" id="fig|101510.16.peg.6784"/>
<gene>
    <name evidence="1" type="ordered locus">RHA1_ro06724</name>
</gene>
<evidence type="ECO:0000313" key="2">
    <source>
        <dbReference type="Proteomes" id="UP000008710"/>
    </source>
</evidence>
<dbReference type="EMBL" id="CP000431">
    <property type="protein sequence ID" value="ABG98496.1"/>
    <property type="molecule type" value="Genomic_DNA"/>
</dbReference>
<organism evidence="1 2">
    <name type="scientific">Rhodococcus jostii (strain RHA1)</name>
    <dbReference type="NCBI Taxonomy" id="101510"/>
    <lineage>
        <taxon>Bacteria</taxon>
        <taxon>Bacillati</taxon>
        <taxon>Actinomycetota</taxon>
        <taxon>Actinomycetes</taxon>
        <taxon>Mycobacteriales</taxon>
        <taxon>Nocardiaceae</taxon>
        <taxon>Rhodococcus</taxon>
    </lineage>
</organism>